<feature type="transmembrane region" description="Helical" evidence="6">
    <location>
        <begin position="704"/>
        <end position="726"/>
    </location>
</feature>
<feature type="transmembrane region" description="Helical" evidence="6">
    <location>
        <begin position="438"/>
        <end position="459"/>
    </location>
</feature>
<evidence type="ECO:0000256" key="3">
    <source>
        <dbReference type="ARBA" id="ARBA00022692"/>
    </source>
</evidence>
<gene>
    <name evidence="8" type="ORF">DWW02_09330</name>
</gene>
<comment type="caution">
    <text evidence="8">The sequence shown here is derived from an EMBL/GenBank/DDBJ whole genome shotgun (WGS) entry which is preliminary data.</text>
</comment>
<evidence type="ECO:0000256" key="1">
    <source>
        <dbReference type="ARBA" id="ARBA00004651"/>
    </source>
</evidence>
<dbReference type="EMBL" id="QRZM01000003">
    <property type="protein sequence ID" value="RGV76755.1"/>
    <property type="molecule type" value="Genomic_DNA"/>
</dbReference>
<accession>A0A412Z9M9</accession>
<sequence length="785" mass="85024">MEDTILLMADLKRHKGSLSGVFILVLLVCTALGTVLSIWMNSERYLREEMERAGFGTLTAWVSNVPDMDALADNIADLEAVGNVDTQVVIYSDYTVNDQDSDSEGQLIPHGTEDRRYKFFEDELSGYRGDIPEIRPGEIYVSPSMISMFGVQIGDEIRFQVARGGQAADFTVKGFYEDPFMGSSMIGMKGFLISEADYSGIIQTIRDTGIDALARDGAMLHIFQADTNGEGVTVSQLNQLINENTELPQYLEFLHSGNAIAGFMLILQNAFSGFLAAFVVVLIFVVLIVLGHGIGSSIEADYVNMGILKTIGFTGGKLRRIQLAQYMLVILTGMVLGILAAVYVSRIVSAATLTTTGIRIPTDLPAAWCFLISGLLFLVLTGFIVFKTGKLKRITPMKAIGGEAFIYGTRVKKGFPIRGNYLKYSMALRQLTAGARRYSGACIVAILLVFFASMIGRMATWLGADGKGMMDAFNPAAHDIGVQIFGEHTPQEAEETVLSYTGITDRYLLAMQGVSVNGIDYTANAITDPERFHIVEGRTSKADDEIVVTEFVASDLGVAVGDTVTVQADLGSEEYVISGIYTCANDMGDNIGMSREGYLKIGSDDPAIWCHHYFLEDASQKEAIIVALDESYGGDVHVHENTWPGLYGIISAMQALLVFLYGMVAAFILIVTIMTGSKILSAEQRDIGIYKAVGFTSGQLRGTFALRFMIVAVLASIIGTILAAALTDSLVSIVMRMAGISNFSSGMTAGNTLVPSAVVILLFTGFAYAVSWKVKKVDLTVLITE</sequence>
<feature type="transmembrane region" description="Helical" evidence="6">
    <location>
        <begin position="270"/>
        <end position="290"/>
    </location>
</feature>
<evidence type="ECO:0000313" key="9">
    <source>
        <dbReference type="Proteomes" id="UP000284543"/>
    </source>
</evidence>
<evidence type="ECO:0000256" key="4">
    <source>
        <dbReference type="ARBA" id="ARBA00022989"/>
    </source>
</evidence>
<feature type="transmembrane region" description="Helical" evidence="6">
    <location>
        <begin position="365"/>
        <end position="386"/>
    </location>
</feature>
<feature type="transmembrane region" description="Helical" evidence="6">
    <location>
        <begin position="326"/>
        <end position="345"/>
    </location>
</feature>
<protein>
    <submittedName>
        <fullName evidence="8">ABC transporter permease</fullName>
    </submittedName>
</protein>
<feature type="domain" description="ABC3 transporter permease C-terminal" evidence="7">
    <location>
        <begin position="659"/>
        <end position="771"/>
    </location>
</feature>
<feature type="domain" description="ABC3 transporter permease C-terminal" evidence="7">
    <location>
        <begin position="277"/>
        <end position="386"/>
    </location>
</feature>
<dbReference type="PANTHER" id="PTHR30287:SF1">
    <property type="entry name" value="INNER MEMBRANE PROTEIN"/>
    <property type="match status" value="1"/>
</dbReference>
<keyword evidence="3 6" id="KW-0812">Transmembrane</keyword>
<proteinExistence type="predicted"/>
<evidence type="ECO:0000259" key="7">
    <source>
        <dbReference type="Pfam" id="PF02687"/>
    </source>
</evidence>
<feature type="transmembrane region" description="Helical" evidence="6">
    <location>
        <begin position="646"/>
        <end position="671"/>
    </location>
</feature>
<name>A0A412Z9M9_9FIRM</name>
<dbReference type="InterPro" id="IPR003838">
    <property type="entry name" value="ABC3_permease_C"/>
</dbReference>
<dbReference type="InterPro" id="IPR038766">
    <property type="entry name" value="Membrane_comp_ABC_pdt"/>
</dbReference>
<dbReference type="Pfam" id="PF02687">
    <property type="entry name" value="FtsX"/>
    <property type="match status" value="2"/>
</dbReference>
<dbReference type="AlphaFoldDB" id="A0A412Z9M9"/>
<keyword evidence="2" id="KW-1003">Cell membrane</keyword>
<evidence type="ECO:0000313" key="8">
    <source>
        <dbReference type="EMBL" id="RGV76755.1"/>
    </source>
</evidence>
<dbReference type="Proteomes" id="UP000284543">
    <property type="component" value="Unassembled WGS sequence"/>
</dbReference>
<dbReference type="RefSeq" id="WP_118018409.1">
    <property type="nucleotide sequence ID" value="NZ_CAUHGS010000005.1"/>
</dbReference>
<evidence type="ECO:0000256" key="6">
    <source>
        <dbReference type="SAM" id="Phobius"/>
    </source>
</evidence>
<feature type="transmembrane region" description="Helical" evidence="6">
    <location>
        <begin position="746"/>
        <end position="770"/>
    </location>
</feature>
<organism evidence="8 9">
    <name type="scientific">Enterocloster bolteae</name>
    <dbReference type="NCBI Taxonomy" id="208479"/>
    <lineage>
        <taxon>Bacteria</taxon>
        <taxon>Bacillati</taxon>
        <taxon>Bacillota</taxon>
        <taxon>Clostridia</taxon>
        <taxon>Lachnospirales</taxon>
        <taxon>Lachnospiraceae</taxon>
        <taxon>Enterocloster</taxon>
    </lineage>
</organism>
<feature type="transmembrane region" description="Helical" evidence="6">
    <location>
        <begin position="21"/>
        <end position="40"/>
    </location>
</feature>
<dbReference type="PANTHER" id="PTHR30287">
    <property type="entry name" value="MEMBRANE COMPONENT OF PREDICTED ABC SUPERFAMILY METABOLITE UPTAKE TRANSPORTER"/>
    <property type="match status" value="1"/>
</dbReference>
<evidence type="ECO:0000256" key="2">
    <source>
        <dbReference type="ARBA" id="ARBA00022475"/>
    </source>
</evidence>
<comment type="subcellular location">
    <subcellularLocation>
        <location evidence="1">Cell membrane</location>
        <topology evidence="1">Multi-pass membrane protein</topology>
    </subcellularLocation>
</comment>
<evidence type="ECO:0000256" key="5">
    <source>
        <dbReference type="ARBA" id="ARBA00023136"/>
    </source>
</evidence>
<keyword evidence="4 6" id="KW-1133">Transmembrane helix</keyword>
<reference evidence="8 9" key="1">
    <citation type="submission" date="2018-08" db="EMBL/GenBank/DDBJ databases">
        <title>A genome reference for cultivated species of the human gut microbiota.</title>
        <authorList>
            <person name="Zou Y."/>
            <person name="Xue W."/>
            <person name="Luo G."/>
        </authorList>
    </citation>
    <scope>NUCLEOTIDE SEQUENCE [LARGE SCALE GENOMIC DNA]</scope>
    <source>
        <strain evidence="8 9">AF14-18</strain>
    </source>
</reference>
<dbReference type="GO" id="GO:0005886">
    <property type="term" value="C:plasma membrane"/>
    <property type="evidence" value="ECO:0007669"/>
    <property type="project" value="UniProtKB-SubCell"/>
</dbReference>
<keyword evidence="5 6" id="KW-0472">Membrane</keyword>